<proteinExistence type="predicted"/>
<dbReference type="AlphaFoldDB" id="A0A8S2Y6A5"/>
<reference evidence="1" key="1">
    <citation type="submission" date="2021-02" db="EMBL/GenBank/DDBJ databases">
        <authorList>
            <person name="Nowell W R."/>
        </authorList>
    </citation>
    <scope>NUCLEOTIDE SEQUENCE</scope>
</reference>
<protein>
    <submittedName>
        <fullName evidence="1">Uncharacterized protein</fullName>
    </submittedName>
</protein>
<evidence type="ECO:0000313" key="1">
    <source>
        <dbReference type="EMBL" id="CAF4527830.1"/>
    </source>
</evidence>
<comment type="caution">
    <text evidence="1">The sequence shown here is derived from an EMBL/GenBank/DDBJ whole genome shotgun (WGS) entry which is preliminary data.</text>
</comment>
<dbReference type="EMBL" id="CAJOBC010111074">
    <property type="protein sequence ID" value="CAF4527830.1"/>
    <property type="molecule type" value="Genomic_DNA"/>
</dbReference>
<dbReference type="Proteomes" id="UP000681722">
    <property type="component" value="Unassembled WGS sequence"/>
</dbReference>
<accession>A0A8S2Y6A5</accession>
<gene>
    <name evidence="1" type="ORF">SRO942_LOCUS46068</name>
</gene>
<dbReference type="OrthoDB" id="10064999at2759"/>
<evidence type="ECO:0000313" key="2">
    <source>
        <dbReference type="Proteomes" id="UP000681722"/>
    </source>
</evidence>
<feature type="non-terminal residue" evidence="1">
    <location>
        <position position="1"/>
    </location>
</feature>
<organism evidence="1 2">
    <name type="scientific">Didymodactylos carnosus</name>
    <dbReference type="NCBI Taxonomy" id="1234261"/>
    <lineage>
        <taxon>Eukaryota</taxon>
        <taxon>Metazoa</taxon>
        <taxon>Spiralia</taxon>
        <taxon>Gnathifera</taxon>
        <taxon>Rotifera</taxon>
        <taxon>Eurotatoria</taxon>
        <taxon>Bdelloidea</taxon>
        <taxon>Philodinida</taxon>
        <taxon>Philodinidae</taxon>
        <taxon>Didymodactylos</taxon>
    </lineage>
</organism>
<sequence>IPNDNQAKQELVEKCLEYYHGNQSQIKFIEEFKQSYKPEDAIKWYTKPAFVYKLISKVLRTEDIEQLCIFRYFISDLCENLKKEYQIIKENFDIITVSWWTIAR</sequence>
<name>A0A8S2Y6A5_9BILA</name>